<dbReference type="InterPro" id="IPR013328">
    <property type="entry name" value="6PGD_dom2"/>
</dbReference>
<dbReference type="InterPro" id="IPR050988">
    <property type="entry name" value="Mannitol_DH/Oxidoreductase"/>
</dbReference>
<evidence type="ECO:0000259" key="1">
    <source>
        <dbReference type="Pfam" id="PF08125"/>
    </source>
</evidence>
<gene>
    <name evidence="2" type="ORF">DT23_08655</name>
</gene>
<reference evidence="2 3" key="1">
    <citation type="journal article" date="2015" name="Antonie Van Leeuwenhoek">
        <title>Thioclava indica sp. nov., isolated from surface seawater of the Indian Ocean.</title>
        <authorList>
            <person name="Liu Y."/>
            <person name="Lai Q."/>
            <person name="Du J."/>
            <person name="Xu H."/>
            <person name="Jiang L."/>
            <person name="Shao Z."/>
        </authorList>
    </citation>
    <scope>NUCLEOTIDE SEQUENCE [LARGE SCALE GENOMIC DNA]</scope>
    <source>
        <strain evidence="2 3">DT23-4</strain>
    </source>
</reference>
<name>A0A074J4A2_9RHOB</name>
<dbReference type="OrthoDB" id="271711at2"/>
<dbReference type="Gene3D" id="1.10.1040.10">
    <property type="entry name" value="N-(1-d-carboxylethyl)-l-norvaline Dehydrogenase, domain 2"/>
    <property type="match status" value="1"/>
</dbReference>
<proteinExistence type="predicted"/>
<dbReference type="InterPro" id="IPR013118">
    <property type="entry name" value="Mannitol_DH_C"/>
</dbReference>
<dbReference type="PANTHER" id="PTHR43362">
    <property type="entry name" value="MANNITOL DEHYDROGENASE DSF1-RELATED"/>
    <property type="match status" value="1"/>
</dbReference>
<evidence type="ECO:0000313" key="3">
    <source>
        <dbReference type="Proteomes" id="UP000027471"/>
    </source>
</evidence>
<keyword evidence="3" id="KW-1185">Reference proteome</keyword>
<dbReference type="eggNOG" id="COG0246">
    <property type="taxonomic scope" value="Bacteria"/>
</dbReference>
<comment type="caution">
    <text evidence="2">The sequence shown here is derived from an EMBL/GenBank/DDBJ whole genome shotgun (WGS) entry which is preliminary data.</text>
</comment>
<feature type="domain" description="Mannitol dehydrogenase C-terminal" evidence="1">
    <location>
        <begin position="21"/>
        <end position="211"/>
    </location>
</feature>
<dbReference type="GO" id="GO:0016616">
    <property type="term" value="F:oxidoreductase activity, acting on the CH-OH group of donors, NAD or NADP as acceptor"/>
    <property type="evidence" value="ECO:0007669"/>
    <property type="project" value="TreeGrafter"/>
</dbReference>
<accession>A0A074J4A2</accession>
<dbReference type="SUPFAM" id="SSF48179">
    <property type="entry name" value="6-phosphogluconate dehydrogenase C-terminal domain-like"/>
    <property type="match status" value="1"/>
</dbReference>
<dbReference type="Proteomes" id="UP000027471">
    <property type="component" value="Unassembled WGS sequence"/>
</dbReference>
<organism evidence="2 3">
    <name type="scientific">Thioclava indica</name>
    <dbReference type="NCBI Taxonomy" id="1353528"/>
    <lineage>
        <taxon>Bacteria</taxon>
        <taxon>Pseudomonadati</taxon>
        <taxon>Pseudomonadota</taxon>
        <taxon>Alphaproteobacteria</taxon>
        <taxon>Rhodobacterales</taxon>
        <taxon>Paracoccaceae</taxon>
        <taxon>Thioclava</taxon>
    </lineage>
</organism>
<dbReference type="PANTHER" id="PTHR43362:SF1">
    <property type="entry name" value="MANNITOL DEHYDROGENASE 2-RELATED"/>
    <property type="match status" value="1"/>
</dbReference>
<protein>
    <recommendedName>
        <fullName evidence="1">Mannitol dehydrogenase C-terminal domain-containing protein</fullName>
    </recommendedName>
</protein>
<dbReference type="InterPro" id="IPR008927">
    <property type="entry name" value="6-PGluconate_DH-like_C_sf"/>
</dbReference>
<dbReference type="Pfam" id="PF08125">
    <property type="entry name" value="Mannitol_dh_C"/>
    <property type="match status" value="1"/>
</dbReference>
<dbReference type="EMBL" id="AUNB01000095">
    <property type="protein sequence ID" value="KEO51344.1"/>
    <property type="molecule type" value="Genomic_DNA"/>
</dbReference>
<sequence>DDFVDGARPDWGAAGAELVADVTPFEHMKLRMLNGTHSALAYLGYLAGHETIADAMGDAVLADFVNYLWRAEIIPALTPPPGVSLTDYATALAARYANPAIRHRTWQIAMDGSQKLPQRILATVTETLQAGRDCPGLMLVIAAWMRYVGGVDEAGQPIEVKDPLAAELRALSDSAPDPAGKVAALLSQRAVFPAALAAVLVNPVTAAYQTLVAKGALVAAREGIQ</sequence>
<evidence type="ECO:0000313" key="2">
    <source>
        <dbReference type="EMBL" id="KEO51344.1"/>
    </source>
</evidence>
<dbReference type="AlphaFoldDB" id="A0A074J4A2"/>
<dbReference type="STRING" id="1353528.DT23_08655"/>
<feature type="non-terminal residue" evidence="2">
    <location>
        <position position="1"/>
    </location>
</feature>